<evidence type="ECO:0000256" key="6">
    <source>
        <dbReference type="ARBA" id="ARBA00049460"/>
    </source>
</evidence>
<dbReference type="InterPro" id="IPR000192">
    <property type="entry name" value="Aminotrans_V_dom"/>
</dbReference>
<dbReference type="GO" id="GO:0047304">
    <property type="term" value="F:2-aminoethylphosphonate-pyruvate transaminase activity"/>
    <property type="evidence" value="ECO:0007669"/>
    <property type="project" value="UniProtKB-UniRule"/>
</dbReference>
<keyword evidence="12" id="KW-1185">Reference proteome</keyword>
<dbReference type="NCBIfam" id="TIGR02326">
    <property type="entry name" value="transamin_PhnW"/>
    <property type="match status" value="1"/>
</dbReference>
<feature type="binding site" evidence="8">
    <location>
        <position position="336"/>
    </location>
    <ligand>
        <name>substrate</name>
    </ligand>
</feature>
<evidence type="ECO:0000259" key="10">
    <source>
        <dbReference type="Pfam" id="PF00266"/>
    </source>
</evidence>
<evidence type="ECO:0000256" key="1">
    <source>
        <dbReference type="ARBA" id="ARBA00001933"/>
    </source>
</evidence>
<organism evidence="11 12">
    <name type="scientific">Lederbergia lenta</name>
    <name type="common">Bacillus lentus</name>
    <dbReference type="NCBI Taxonomy" id="1467"/>
    <lineage>
        <taxon>Bacteria</taxon>
        <taxon>Bacillati</taxon>
        <taxon>Bacillota</taxon>
        <taxon>Bacilli</taxon>
        <taxon>Bacillales</taxon>
        <taxon>Bacillaceae</taxon>
        <taxon>Lederbergia</taxon>
    </lineage>
</organism>
<name>A0A2X4VGX9_LEDLE</name>
<comment type="cofactor">
    <cofactor evidence="1 7 9">
        <name>pyridoxal 5'-phosphate</name>
        <dbReference type="ChEBI" id="CHEBI:597326"/>
    </cofactor>
</comment>
<dbReference type="Gene3D" id="3.40.640.10">
    <property type="entry name" value="Type I PLP-dependent aspartate aminotransferase-like (Major domain)"/>
    <property type="match status" value="1"/>
</dbReference>
<keyword evidence="4 7" id="KW-0663">Pyridoxal phosphate</keyword>
<comment type="similarity">
    <text evidence="7">Belongs to the class-V pyridoxal-phosphate-dependent aminotransferase family. PhnW subfamily.</text>
</comment>
<sequence>MKHSLLLTPGPLTTTESVKKAMQGDWCTWEDEYKALTRSIRQKLVEISGGDDRFTAVLMQGSGTFSVEAAIGTFVSQDDHMLIGVNGAYGRRLVEIAERMRIPCSTFSTSDTKQLDPELLETILKSDSSITHVVFVHSETTSGLLNPADELCRIAKKYGTTTIVDAMSSFGGMNMSIQEWDIDVLVSSANKCLQGVPGFGFIIANSSLLSTRKDCAPSLSLDLYDQFETMENDGGKWRFTSPTHAVHAFSRALEELDEEGGVSKREQRYRMNMNILINGMKELGFQTAIEKEIQSPFIASFLYPEHDFSFDSFYKALKKEGFIIYPGKLTDLPAFRIGVIGDVVGSDMVRLLDAIKAYVVREEAISI</sequence>
<feature type="domain" description="Aminotransferase class V" evidence="10">
    <location>
        <begin position="32"/>
        <end position="330"/>
    </location>
</feature>
<proteinExistence type="inferred from homology"/>
<evidence type="ECO:0000256" key="2">
    <source>
        <dbReference type="ARBA" id="ARBA00022576"/>
    </source>
</evidence>
<comment type="subunit">
    <text evidence="7">Homodimer.</text>
</comment>
<dbReference type="PIRSF" id="PIRSF000524">
    <property type="entry name" value="SPT"/>
    <property type="match status" value="1"/>
</dbReference>
<dbReference type="PANTHER" id="PTHR42778:SF1">
    <property type="entry name" value="2-AMINOETHYLPHOSPHONATE--PYRUVATE TRANSAMINASE"/>
    <property type="match status" value="1"/>
</dbReference>
<dbReference type="SUPFAM" id="SSF53383">
    <property type="entry name" value="PLP-dependent transferases"/>
    <property type="match status" value="1"/>
</dbReference>
<evidence type="ECO:0000256" key="7">
    <source>
        <dbReference type="HAMAP-Rule" id="MF_01376"/>
    </source>
</evidence>
<evidence type="ECO:0000313" key="12">
    <source>
        <dbReference type="Proteomes" id="UP000249134"/>
    </source>
</evidence>
<feature type="modified residue" description="N6-(pyridoxal phosphate)lysine" evidence="7 9">
    <location>
        <position position="191"/>
    </location>
</feature>
<dbReference type="InterPro" id="IPR012703">
    <property type="entry name" value="NH2EtPonate_pyrv_transaminase"/>
</dbReference>
<dbReference type="NCBIfam" id="NF010006">
    <property type="entry name" value="PRK13479.1"/>
    <property type="match status" value="1"/>
</dbReference>
<reference evidence="11 12" key="1">
    <citation type="submission" date="2018-06" db="EMBL/GenBank/DDBJ databases">
        <authorList>
            <consortium name="Pathogen Informatics"/>
            <person name="Doyle S."/>
        </authorList>
    </citation>
    <scope>NUCLEOTIDE SEQUENCE [LARGE SCALE GENOMIC DNA]</scope>
    <source>
        <strain evidence="11 12">NCTC4824</strain>
    </source>
</reference>
<evidence type="ECO:0000256" key="8">
    <source>
        <dbReference type="PIRSR" id="PIRSR000524-1"/>
    </source>
</evidence>
<dbReference type="NCBIfam" id="TIGR03301">
    <property type="entry name" value="PhnW-AepZ"/>
    <property type="match status" value="1"/>
</dbReference>
<keyword evidence="3 7" id="KW-0808">Transferase</keyword>
<dbReference type="HAMAP" id="MF_01376">
    <property type="entry name" value="PhnW_aminotrans_5"/>
    <property type="match status" value="1"/>
</dbReference>
<evidence type="ECO:0000256" key="9">
    <source>
        <dbReference type="PIRSR" id="PIRSR000524-50"/>
    </source>
</evidence>
<dbReference type="RefSeq" id="WP_066145918.1">
    <property type="nucleotide sequence ID" value="NZ_CBCSGM010000002.1"/>
</dbReference>
<comment type="catalytic activity">
    <reaction evidence="6 7">
        <text>(2-aminoethyl)phosphonate + pyruvate = phosphonoacetaldehyde + L-alanine</text>
        <dbReference type="Rhea" id="RHEA:17021"/>
        <dbReference type="ChEBI" id="CHEBI:15361"/>
        <dbReference type="ChEBI" id="CHEBI:57418"/>
        <dbReference type="ChEBI" id="CHEBI:57972"/>
        <dbReference type="ChEBI" id="CHEBI:58383"/>
        <dbReference type="EC" id="2.6.1.37"/>
    </reaction>
</comment>
<keyword evidence="2 7" id="KW-0032">Aminotransferase</keyword>
<dbReference type="InterPro" id="IPR015424">
    <property type="entry name" value="PyrdxlP-dep_Trfase"/>
</dbReference>
<dbReference type="KEGG" id="blen:NCTC4824_00279"/>
<comment type="function">
    <text evidence="7">Involved in phosphonate degradation.</text>
</comment>
<evidence type="ECO:0000256" key="4">
    <source>
        <dbReference type="ARBA" id="ARBA00022898"/>
    </source>
</evidence>
<gene>
    <name evidence="7 11" type="primary">phnW</name>
    <name evidence="11" type="ORF">NCTC4824_00279</name>
</gene>
<dbReference type="GO" id="GO:0019700">
    <property type="term" value="P:organic phosphonate catabolic process"/>
    <property type="evidence" value="ECO:0007669"/>
    <property type="project" value="UniProtKB-UniRule"/>
</dbReference>
<dbReference type="EMBL" id="LS483476">
    <property type="protein sequence ID" value="SQI51497.1"/>
    <property type="molecule type" value="Genomic_DNA"/>
</dbReference>
<dbReference type="PANTHER" id="PTHR42778">
    <property type="entry name" value="2-AMINOETHYLPHOSPHONATE--PYRUVATE TRANSAMINASE"/>
    <property type="match status" value="1"/>
</dbReference>
<evidence type="ECO:0000313" key="11">
    <source>
        <dbReference type="EMBL" id="SQI51497.1"/>
    </source>
</evidence>
<evidence type="ECO:0000256" key="3">
    <source>
        <dbReference type="ARBA" id="ARBA00022679"/>
    </source>
</evidence>
<accession>A0A2X4VGX9</accession>
<dbReference type="InterPro" id="IPR015421">
    <property type="entry name" value="PyrdxlP-dep_Trfase_major"/>
</dbReference>
<evidence type="ECO:0000256" key="5">
    <source>
        <dbReference type="ARBA" id="ARBA00023317"/>
    </source>
</evidence>
<dbReference type="InterPro" id="IPR024169">
    <property type="entry name" value="SP_NH2Trfase/AEP_transaminase"/>
</dbReference>
<dbReference type="Gene3D" id="3.90.1150.10">
    <property type="entry name" value="Aspartate Aminotransferase, domain 1"/>
    <property type="match status" value="1"/>
</dbReference>
<dbReference type="Proteomes" id="UP000249134">
    <property type="component" value="Chromosome 1"/>
</dbReference>
<dbReference type="EC" id="2.6.1.37" evidence="7"/>
<keyword evidence="5 7" id="KW-0670">Pyruvate</keyword>
<dbReference type="STRING" id="1348624.GCA_001591545_03784"/>
<dbReference type="AlphaFoldDB" id="A0A2X4VGX9"/>
<dbReference type="InterPro" id="IPR015422">
    <property type="entry name" value="PyrdxlP-dep_Trfase_small"/>
</dbReference>
<protein>
    <recommendedName>
        <fullName evidence="7">2-aminoethylphosphonate--pyruvate transaminase</fullName>
        <ecNumber evidence="7">2.6.1.37</ecNumber>
    </recommendedName>
    <alternativeName>
        <fullName evidence="7">2-aminoethylphosphonate aminotransferase</fullName>
    </alternativeName>
    <alternativeName>
        <fullName evidence="7">AEP transaminase</fullName>
        <shortName evidence="7">AEPT</shortName>
    </alternativeName>
</protein>
<dbReference type="Pfam" id="PF00266">
    <property type="entry name" value="Aminotran_5"/>
    <property type="match status" value="1"/>
</dbReference>